<dbReference type="EMBL" id="KN832870">
    <property type="protein sequence ID" value="KIN08906.1"/>
    <property type="molecule type" value="Genomic_DNA"/>
</dbReference>
<reference evidence="5 6" key="1">
    <citation type="submission" date="2014-04" db="EMBL/GenBank/DDBJ databases">
        <authorList>
            <consortium name="DOE Joint Genome Institute"/>
            <person name="Kuo A."/>
            <person name="Martino E."/>
            <person name="Perotto S."/>
            <person name="Kohler A."/>
            <person name="Nagy L.G."/>
            <person name="Floudas D."/>
            <person name="Copeland A."/>
            <person name="Barry K.W."/>
            <person name="Cichocki N."/>
            <person name="Veneault-Fourrey C."/>
            <person name="LaButti K."/>
            <person name="Lindquist E.A."/>
            <person name="Lipzen A."/>
            <person name="Lundell T."/>
            <person name="Morin E."/>
            <person name="Murat C."/>
            <person name="Sun H."/>
            <person name="Tunlid A."/>
            <person name="Henrissat B."/>
            <person name="Grigoriev I.V."/>
            <person name="Hibbett D.S."/>
            <person name="Martin F."/>
            <person name="Nordberg H.P."/>
            <person name="Cantor M.N."/>
            <person name="Hua S.X."/>
        </authorList>
    </citation>
    <scope>NUCLEOTIDE SEQUENCE [LARGE SCALE GENOMIC DNA]</scope>
    <source>
        <strain evidence="5 6">Zn</strain>
    </source>
</reference>
<keyword evidence="6" id="KW-1185">Reference proteome</keyword>
<dbReference type="PANTHER" id="PTHR24096:SF149">
    <property type="entry name" value="AMP-BINDING DOMAIN-CONTAINING PROTEIN-RELATED"/>
    <property type="match status" value="1"/>
</dbReference>
<dbReference type="Pfam" id="PF00501">
    <property type="entry name" value="AMP-binding"/>
    <property type="match status" value="1"/>
</dbReference>
<dbReference type="InterPro" id="IPR045851">
    <property type="entry name" value="AMP-bd_C_sf"/>
</dbReference>
<dbReference type="InterPro" id="IPR025110">
    <property type="entry name" value="AMP-bd_C"/>
</dbReference>
<evidence type="ECO:0000313" key="6">
    <source>
        <dbReference type="Proteomes" id="UP000054321"/>
    </source>
</evidence>
<sequence>MPTESSQPPISIPPLDLWSFLFEQPDREFPEDHEIFVDIAARKRYTFREIRDTSVKIGHAFQHNWGWRKGDVMALFTQNCTDVAAVIFGTLWAGGVVCPLNNLSTVGELTSYLKSSGAKALTTHISSLDAAQAAARAAGLPLNRIILIGDPDPKGKTTHFSSLRGPAKSAKKASINPNEDLAFLVYSSGTTGQPKGVMLSHQNMVANALQNATMDEGHTSWKSDRNMGFLPLYHIYGLAALLILPVYRGVTVYIMQRFDLEQFCQSIERNKITVTFIVPPVALLLAKHPLVSKYNLSSLRMMHSSAAPLTKDLVDMLYRRLKVPIKQGYGLSEASPGVVAQTWRDWNNPIGSVGKLLPSMTIKFMSGDVEVPVGEQGELWIKGPNICKGYYKNEKATAESINAEGWYRTGDVGYIDQNKNIFITDRMKELIKYNGFQVWPAQLEGLLLGHPAVDDVAVIGVYSKERATELPRAYVVLAKDYMASKGLEKDIADWLSTKVSPYKRLRGGIRFVDAIPKSAAGKVLRRILVEEAKKEQDGEFPVAKL</sequence>
<gene>
    <name evidence="5" type="ORF">OIDMADRAFT_175586</name>
</gene>
<dbReference type="Gene3D" id="3.40.50.12780">
    <property type="entry name" value="N-terminal domain of ligase-like"/>
    <property type="match status" value="1"/>
</dbReference>
<dbReference type="FunFam" id="3.30.300.30:FF:000007">
    <property type="entry name" value="4-coumarate--CoA ligase 2"/>
    <property type="match status" value="1"/>
</dbReference>
<evidence type="ECO:0000256" key="2">
    <source>
        <dbReference type="ARBA" id="ARBA00022598"/>
    </source>
</evidence>
<dbReference type="InParanoid" id="A0A0C3HKZ8"/>
<evidence type="ECO:0000256" key="1">
    <source>
        <dbReference type="ARBA" id="ARBA00006432"/>
    </source>
</evidence>
<keyword evidence="2" id="KW-0436">Ligase</keyword>
<dbReference type="Gene3D" id="3.30.300.30">
    <property type="match status" value="1"/>
</dbReference>
<evidence type="ECO:0000259" key="4">
    <source>
        <dbReference type="Pfam" id="PF13193"/>
    </source>
</evidence>
<dbReference type="Pfam" id="PF13193">
    <property type="entry name" value="AMP-binding_C"/>
    <property type="match status" value="1"/>
</dbReference>
<feature type="domain" description="AMP-dependent synthetase/ligase" evidence="3">
    <location>
        <begin position="24"/>
        <end position="391"/>
    </location>
</feature>
<evidence type="ECO:0000313" key="5">
    <source>
        <dbReference type="EMBL" id="KIN08906.1"/>
    </source>
</evidence>
<dbReference type="STRING" id="913774.A0A0C3HKZ8"/>
<dbReference type="AlphaFoldDB" id="A0A0C3HKZ8"/>
<dbReference type="Proteomes" id="UP000054321">
    <property type="component" value="Unassembled WGS sequence"/>
</dbReference>
<dbReference type="PROSITE" id="PS00455">
    <property type="entry name" value="AMP_BINDING"/>
    <property type="match status" value="1"/>
</dbReference>
<dbReference type="SUPFAM" id="SSF56801">
    <property type="entry name" value="Acetyl-CoA synthetase-like"/>
    <property type="match status" value="1"/>
</dbReference>
<dbReference type="InterPro" id="IPR042099">
    <property type="entry name" value="ANL_N_sf"/>
</dbReference>
<dbReference type="InterPro" id="IPR000873">
    <property type="entry name" value="AMP-dep_synth/lig_dom"/>
</dbReference>
<name>A0A0C3HKZ8_OIDMZ</name>
<dbReference type="CDD" id="cd05911">
    <property type="entry name" value="Firefly_Luc_like"/>
    <property type="match status" value="1"/>
</dbReference>
<dbReference type="PANTHER" id="PTHR24096">
    <property type="entry name" value="LONG-CHAIN-FATTY-ACID--COA LIGASE"/>
    <property type="match status" value="1"/>
</dbReference>
<evidence type="ECO:0008006" key="7">
    <source>
        <dbReference type="Google" id="ProtNLM"/>
    </source>
</evidence>
<accession>A0A0C3HKZ8</accession>
<proteinExistence type="inferred from homology"/>
<feature type="domain" description="AMP-binding enzyme C-terminal" evidence="4">
    <location>
        <begin position="443"/>
        <end position="522"/>
    </location>
</feature>
<dbReference type="InterPro" id="IPR020845">
    <property type="entry name" value="AMP-binding_CS"/>
</dbReference>
<dbReference type="HOGENOM" id="CLU_000022_59_2_1"/>
<dbReference type="GO" id="GO:0016405">
    <property type="term" value="F:CoA-ligase activity"/>
    <property type="evidence" value="ECO:0007669"/>
    <property type="project" value="TreeGrafter"/>
</dbReference>
<reference evidence="6" key="2">
    <citation type="submission" date="2015-01" db="EMBL/GenBank/DDBJ databases">
        <title>Evolutionary Origins and Diversification of the Mycorrhizal Mutualists.</title>
        <authorList>
            <consortium name="DOE Joint Genome Institute"/>
            <consortium name="Mycorrhizal Genomics Consortium"/>
            <person name="Kohler A."/>
            <person name="Kuo A."/>
            <person name="Nagy L.G."/>
            <person name="Floudas D."/>
            <person name="Copeland A."/>
            <person name="Barry K.W."/>
            <person name="Cichocki N."/>
            <person name="Veneault-Fourrey C."/>
            <person name="LaButti K."/>
            <person name="Lindquist E.A."/>
            <person name="Lipzen A."/>
            <person name="Lundell T."/>
            <person name="Morin E."/>
            <person name="Murat C."/>
            <person name="Riley R."/>
            <person name="Ohm R."/>
            <person name="Sun H."/>
            <person name="Tunlid A."/>
            <person name="Henrissat B."/>
            <person name="Grigoriev I.V."/>
            <person name="Hibbett D.S."/>
            <person name="Martin F."/>
        </authorList>
    </citation>
    <scope>NUCLEOTIDE SEQUENCE [LARGE SCALE GENOMIC DNA]</scope>
    <source>
        <strain evidence="6">Zn</strain>
    </source>
</reference>
<evidence type="ECO:0000259" key="3">
    <source>
        <dbReference type="Pfam" id="PF00501"/>
    </source>
</evidence>
<comment type="similarity">
    <text evidence="1">Belongs to the ATP-dependent AMP-binding enzyme family.</text>
</comment>
<protein>
    <recommendedName>
        <fullName evidence="7">AMP-dependent synthetase/ligase domain-containing protein</fullName>
    </recommendedName>
</protein>
<dbReference type="OrthoDB" id="6509636at2759"/>
<organism evidence="5 6">
    <name type="scientific">Oidiodendron maius (strain Zn)</name>
    <dbReference type="NCBI Taxonomy" id="913774"/>
    <lineage>
        <taxon>Eukaryota</taxon>
        <taxon>Fungi</taxon>
        <taxon>Dikarya</taxon>
        <taxon>Ascomycota</taxon>
        <taxon>Pezizomycotina</taxon>
        <taxon>Leotiomycetes</taxon>
        <taxon>Leotiomycetes incertae sedis</taxon>
        <taxon>Myxotrichaceae</taxon>
        <taxon>Oidiodendron</taxon>
    </lineage>
</organism>